<dbReference type="AlphaFoldDB" id="A0A1F8EUB1"/>
<dbReference type="InterPro" id="IPR029058">
    <property type="entry name" value="AB_hydrolase_fold"/>
</dbReference>
<evidence type="ECO:0000313" key="1">
    <source>
        <dbReference type="EMBL" id="OGN04423.1"/>
    </source>
</evidence>
<protein>
    <recommendedName>
        <fullName evidence="3">Serine aminopeptidase S33 domain-containing protein</fullName>
    </recommendedName>
</protein>
<dbReference type="SUPFAM" id="SSF53474">
    <property type="entry name" value="alpha/beta-Hydrolases"/>
    <property type="match status" value="1"/>
</dbReference>
<gene>
    <name evidence="1" type="ORF">A2831_00985</name>
</gene>
<dbReference type="STRING" id="1802668.A2831_00985"/>
<proteinExistence type="predicted"/>
<accession>A0A1F8EUB1</accession>
<dbReference type="EMBL" id="MGJI01000021">
    <property type="protein sequence ID" value="OGN04423.1"/>
    <property type="molecule type" value="Genomic_DNA"/>
</dbReference>
<reference evidence="1 2" key="1">
    <citation type="journal article" date="2016" name="Nat. Commun.">
        <title>Thousands of microbial genomes shed light on interconnected biogeochemical processes in an aquifer system.</title>
        <authorList>
            <person name="Anantharaman K."/>
            <person name="Brown C.T."/>
            <person name="Hug L.A."/>
            <person name="Sharon I."/>
            <person name="Castelle C.J."/>
            <person name="Probst A.J."/>
            <person name="Thomas B.C."/>
            <person name="Singh A."/>
            <person name="Wilkins M.J."/>
            <person name="Karaoz U."/>
            <person name="Brodie E.L."/>
            <person name="Williams K.H."/>
            <person name="Hubbard S.S."/>
            <person name="Banfield J.F."/>
        </authorList>
    </citation>
    <scope>NUCLEOTIDE SEQUENCE [LARGE SCALE GENOMIC DNA]</scope>
</reference>
<evidence type="ECO:0000313" key="2">
    <source>
        <dbReference type="Proteomes" id="UP000177507"/>
    </source>
</evidence>
<organism evidence="1 2">
    <name type="scientific">Candidatus Yanofskybacteria bacterium RIFCSPHIGHO2_01_FULL_44_17</name>
    <dbReference type="NCBI Taxonomy" id="1802668"/>
    <lineage>
        <taxon>Bacteria</taxon>
        <taxon>Candidatus Yanofskyibacteriota</taxon>
    </lineage>
</organism>
<sequence>MLAHSKKLRINCLENRIGPGSKEISIYTAYCNSPDHLGRILIIYGGTTEKNFSHTVRFFWAEHLARLGFVVHFFDFRSNLGDSKFSDYGLYDRLQDSKAVIDYLLSKQALFKHLPLSLMGLGMGGHLAVLVASDYEYREQVKNLILIVPAAYNDKALSPNVKFGSEFSKIIRTRDDRRLSTIFSRSRRIKANCLVVACKKDEIVPSEIPWLYFLHLAQPRDSAARSYKRICELNDYGHHGNYDDSEKRGLIVQHLLGFFKNSKSLPSRPSRVPVCRGVLINKVTA</sequence>
<name>A0A1F8EUB1_9BACT</name>
<evidence type="ECO:0008006" key="3">
    <source>
        <dbReference type="Google" id="ProtNLM"/>
    </source>
</evidence>
<comment type="caution">
    <text evidence="1">The sequence shown here is derived from an EMBL/GenBank/DDBJ whole genome shotgun (WGS) entry which is preliminary data.</text>
</comment>
<dbReference type="Proteomes" id="UP000177507">
    <property type="component" value="Unassembled WGS sequence"/>
</dbReference>
<dbReference type="Gene3D" id="3.40.50.1820">
    <property type="entry name" value="alpha/beta hydrolase"/>
    <property type="match status" value="1"/>
</dbReference>